<proteinExistence type="inferred from homology"/>
<dbReference type="PROSITE" id="PS00211">
    <property type="entry name" value="ABC_TRANSPORTER_1"/>
    <property type="match status" value="1"/>
</dbReference>
<dbReference type="PANTHER" id="PTHR42855">
    <property type="entry name" value="ABC TRANSPORTER ATP-BINDING SUBUNIT"/>
    <property type="match status" value="1"/>
</dbReference>
<dbReference type="SUPFAM" id="SSF52540">
    <property type="entry name" value="P-loop containing nucleoside triphosphate hydrolases"/>
    <property type="match status" value="2"/>
</dbReference>
<sequence>MLQIEEVWKQFGTRVLLKDASAHLRPNTRVGLVGPNGCGKTTLLRMIMGEQSPDKGTIRKRPRLTIGYLAQELEPLLGKSVLEATHRDLYPEHEAKRILMGLGFTVHDFSRMVDTLSGGYRMRVALAHLLLSNPDVLLLDEPTNHLDKVTQRWFEEFLLASKMTLLIVSHDTKFLDQVATHMWEIRHQQIREYRGNYSQFVVLKAEQDAQLESAATRQAKEIARVQKFVDRFRYQANKARQVQSRIKQLEKVKVIERQRDPRRVRFTFPEPSPSGRHVLELRGAAKAYGHKVVYGSLDFTVERGQRIALVGENGAGKSTLLKMLAGVTPLDKGSRTVGHGVTLHYFAQHQAETLNPEHTILDSLHEVAKQAETNFLRGIAGAFLFSGPDQKKPIKALSGGERNRVALARMLVEPANTLLLDEPTNHLDPASVDVLTDALVAFPGTLIFISHDPTFLSRIANRVVEIDDGQAKDYLGDYEYYLWKRSKELEEFGRDQADDGSVGTNGNERANGSGPGSDSPKGKAAERRELIKAEARLEKQVARAEAVVLECEAKIKARDGELADPQLYEDFDRWKAMQREHDLWKHDLERATLKWEELSQELERVRGSLAGLV</sequence>
<gene>
    <name evidence="8" type="ORF">DNFV4_03670</name>
</gene>
<name>A0AA86N225_9BACT</name>
<protein>
    <submittedName>
        <fullName evidence="8">ABC-type transport system, ATPase component</fullName>
    </submittedName>
</protein>
<comment type="catalytic activity">
    <reaction evidence="4">
        <text>ATP + H2O = ADP + phosphate + H(+)</text>
        <dbReference type="Rhea" id="RHEA:13065"/>
        <dbReference type="ChEBI" id="CHEBI:15377"/>
        <dbReference type="ChEBI" id="CHEBI:15378"/>
        <dbReference type="ChEBI" id="CHEBI:30616"/>
        <dbReference type="ChEBI" id="CHEBI:43474"/>
        <dbReference type="ChEBI" id="CHEBI:456216"/>
    </reaction>
</comment>
<evidence type="ECO:0000313" key="9">
    <source>
        <dbReference type="Proteomes" id="UP001179121"/>
    </source>
</evidence>
<dbReference type="GO" id="GO:0005524">
    <property type="term" value="F:ATP binding"/>
    <property type="evidence" value="ECO:0007669"/>
    <property type="project" value="UniProtKB-KW"/>
</dbReference>
<organism evidence="8 9">
    <name type="scientific">Nitrospira tepida</name>
    <dbReference type="NCBI Taxonomy" id="2973512"/>
    <lineage>
        <taxon>Bacteria</taxon>
        <taxon>Pseudomonadati</taxon>
        <taxon>Nitrospirota</taxon>
        <taxon>Nitrospiria</taxon>
        <taxon>Nitrospirales</taxon>
        <taxon>Nitrospiraceae</taxon>
        <taxon>Nitrospira</taxon>
    </lineage>
</organism>
<dbReference type="CDD" id="cd03221">
    <property type="entry name" value="ABCF_EF-3"/>
    <property type="match status" value="2"/>
</dbReference>
<keyword evidence="9" id="KW-1185">Reference proteome</keyword>
<dbReference type="PANTHER" id="PTHR42855:SF2">
    <property type="entry name" value="DRUG RESISTANCE ABC TRANSPORTER,ATP-BINDING PROTEIN"/>
    <property type="match status" value="1"/>
</dbReference>
<dbReference type="InterPro" id="IPR027417">
    <property type="entry name" value="P-loop_NTPase"/>
</dbReference>
<evidence type="ECO:0000259" key="7">
    <source>
        <dbReference type="PROSITE" id="PS50893"/>
    </source>
</evidence>
<dbReference type="InterPro" id="IPR051309">
    <property type="entry name" value="ABCF_ATPase"/>
</dbReference>
<dbReference type="SMART" id="SM00382">
    <property type="entry name" value="AAA"/>
    <property type="match status" value="2"/>
</dbReference>
<keyword evidence="2" id="KW-0547">Nucleotide-binding</keyword>
<dbReference type="GO" id="GO:0016887">
    <property type="term" value="F:ATP hydrolysis activity"/>
    <property type="evidence" value="ECO:0007669"/>
    <property type="project" value="InterPro"/>
</dbReference>
<comment type="similarity">
    <text evidence="5">Belongs to the ABC transporter superfamily. ABCF family. Uup subfamily.</text>
</comment>
<evidence type="ECO:0000256" key="2">
    <source>
        <dbReference type="ARBA" id="ARBA00022741"/>
    </source>
</evidence>
<keyword evidence="3" id="KW-0067">ATP-binding</keyword>
<dbReference type="InterPro" id="IPR017871">
    <property type="entry name" value="ABC_transporter-like_CS"/>
</dbReference>
<dbReference type="RefSeq" id="WP_289270273.1">
    <property type="nucleotide sequence ID" value="NZ_OX365700.1"/>
</dbReference>
<dbReference type="EMBL" id="OX365700">
    <property type="protein sequence ID" value="CAI4033234.1"/>
    <property type="molecule type" value="Genomic_DNA"/>
</dbReference>
<reference evidence="8" key="1">
    <citation type="submission" date="2022-10" db="EMBL/GenBank/DDBJ databases">
        <authorList>
            <person name="Koch H."/>
        </authorList>
    </citation>
    <scope>NUCLEOTIDE SEQUENCE</scope>
    <source>
        <strain evidence="8">DNF</strain>
    </source>
</reference>
<feature type="region of interest" description="Disordered" evidence="6">
    <location>
        <begin position="494"/>
        <end position="526"/>
    </location>
</feature>
<evidence type="ECO:0000313" key="8">
    <source>
        <dbReference type="EMBL" id="CAI4033234.1"/>
    </source>
</evidence>
<dbReference type="FunFam" id="3.40.50.300:FF:000309">
    <property type="entry name" value="ABC transporter ATP-binding protein"/>
    <property type="match status" value="1"/>
</dbReference>
<evidence type="ECO:0000256" key="1">
    <source>
        <dbReference type="ARBA" id="ARBA00022737"/>
    </source>
</evidence>
<dbReference type="Gene3D" id="3.40.50.300">
    <property type="entry name" value="P-loop containing nucleotide triphosphate hydrolases"/>
    <property type="match status" value="2"/>
</dbReference>
<evidence type="ECO:0000256" key="6">
    <source>
        <dbReference type="SAM" id="MobiDB-lite"/>
    </source>
</evidence>
<feature type="domain" description="ABC transporter" evidence="7">
    <location>
        <begin position="279"/>
        <end position="493"/>
    </location>
</feature>
<dbReference type="Proteomes" id="UP001179121">
    <property type="component" value="Chromosome"/>
</dbReference>
<dbReference type="InterPro" id="IPR003593">
    <property type="entry name" value="AAA+_ATPase"/>
</dbReference>
<accession>A0AA86N225</accession>
<evidence type="ECO:0000256" key="4">
    <source>
        <dbReference type="ARBA" id="ARBA00049360"/>
    </source>
</evidence>
<feature type="domain" description="ABC transporter" evidence="7">
    <location>
        <begin position="2"/>
        <end position="213"/>
    </location>
</feature>
<dbReference type="Pfam" id="PF00005">
    <property type="entry name" value="ABC_tran"/>
    <property type="match status" value="2"/>
</dbReference>
<keyword evidence="1" id="KW-0677">Repeat</keyword>
<dbReference type="GO" id="GO:0003676">
    <property type="term" value="F:nucleic acid binding"/>
    <property type="evidence" value="ECO:0007669"/>
    <property type="project" value="UniProtKB-ARBA"/>
</dbReference>
<evidence type="ECO:0000256" key="5">
    <source>
        <dbReference type="ARBA" id="ARBA00061478"/>
    </source>
</evidence>
<dbReference type="FunFam" id="3.40.50.300:FF:000011">
    <property type="entry name" value="Putative ABC transporter ATP-binding component"/>
    <property type="match status" value="1"/>
</dbReference>
<dbReference type="AlphaFoldDB" id="A0AA86N225"/>
<dbReference type="InterPro" id="IPR003439">
    <property type="entry name" value="ABC_transporter-like_ATP-bd"/>
</dbReference>
<dbReference type="Pfam" id="PF12848">
    <property type="entry name" value="ABC_tran_Xtn"/>
    <property type="match status" value="1"/>
</dbReference>
<evidence type="ECO:0000256" key="3">
    <source>
        <dbReference type="ARBA" id="ARBA00022840"/>
    </source>
</evidence>
<dbReference type="PROSITE" id="PS50893">
    <property type="entry name" value="ABC_TRANSPORTER_2"/>
    <property type="match status" value="2"/>
</dbReference>
<dbReference type="InterPro" id="IPR032781">
    <property type="entry name" value="ABC_tran_Xtn"/>
</dbReference>
<dbReference type="KEGG" id="nti:DNFV4_03670"/>